<proteinExistence type="predicted"/>
<protein>
    <submittedName>
        <fullName evidence="2">Glycosyltransferase</fullName>
    </submittedName>
</protein>
<feature type="domain" description="Glycosyltransferase 2-like" evidence="1">
    <location>
        <begin position="3"/>
        <end position="157"/>
    </location>
</feature>
<dbReference type="PANTHER" id="PTHR43685:SF2">
    <property type="entry name" value="GLYCOSYLTRANSFERASE 2-LIKE DOMAIN-CONTAINING PROTEIN"/>
    <property type="match status" value="1"/>
</dbReference>
<sequence>MLSILIPTYNYDILPLVKSIKNQAVKANILFEIICIDDGSSSILNKKNKKMNTLSNCSFKVNKFNQGLSINRNTLAEASKYKYLLFIDGDSVLIHDNFINNYLNAIPKGYDVIYGGRIHPKNAIPQRKLRWKYGKSHEDKNYLDRRKNKYKSVLFNNTIIKKEVFNKVYFETNITEYGHEDTIFAYKLSKIKASIYHIDNTVLHGDVDLNKVFFSKMHKSLNNLDKVYKNKLVDPNFITFLKIFNKLKFWKLNYLLAYSHIILYPIYKRQLISNYPSLFLFNLFRLSYFCNINLKK</sequence>
<dbReference type="AlphaFoldDB" id="A0AAE3JQS9"/>
<accession>A0AAE3JQS9</accession>
<keyword evidence="3" id="KW-1185">Reference proteome</keyword>
<dbReference type="Proteomes" id="UP001199795">
    <property type="component" value="Unassembled WGS sequence"/>
</dbReference>
<name>A0AAE3JQS9_9FLAO</name>
<evidence type="ECO:0000313" key="2">
    <source>
        <dbReference type="EMBL" id="MCF7569500.1"/>
    </source>
</evidence>
<gene>
    <name evidence="2" type="ORF">L3X37_14195</name>
</gene>
<reference evidence="2" key="1">
    <citation type="submission" date="2022-01" db="EMBL/GenBank/DDBJ databases">
        <title>Draft genome sequence of Sabulilitoribacter arenilitoris KCTC 52401.</title>
        <authorList>
            <person name="Oh J.-S."/>
        </authorList>
    </citation>
    <scope>NUCLEOTIDE SEQUENCE</scope>
    <source>
        <strain evidence="2">HMF6543</strain>
    </source>
</reference>
<comment type="caution">
    <text evidence="2">The sequence shown here is derived from an EMBL/GenBank/DDBJ whole genome shotgun (WGS) entry which is preliminary data.</text>
</comment>
<dbReference type="SUPFAM" id="SSF53448">
    <property type="entry name" value="Nucleotide-diphospho-sugar transferases"/>
    <property type="match status" value="1"/>
</dbReference>
<dbReference type="Pfam" id="PF00535">
    <property type="entry name" value="Glycos_transf_2"/>
    <property type="match status" value="1"/>
</dbReference>
<dbReference type="InterPro" id="IPR029044">
    <property type="entry name" value="Nucleotide-diphossugar_trans"/>
</dbReference>
<dbReference type="RefSeq" id="WP_237240830.1">
    <property type="nucleotide sequence ID" value="NZ_JAKKDU010000020.1"/>
</dbReference>
<dbReference type="InterPro" id="IPR001173">
    <property type="entry name" value="Glyco_trans_2-like"/>
</dbReference>
<dbReference type="CDD" id="cd00761">
    <property type="entry name" value="Glyco_tranf_GTA_type"/>
    <property type="match status" value="1"/>
</dbReference>
<dbReference type="PANTHER" id="PTHR43685">
    <property type="entry name" value="GLYCOSYLTRANSFERASE"/>
    <property type="match status" value="1"/>
</dbReference>
<evidence type="ECO:0000313" key="3">
    <source>
        <dbReference type="Proteomes" id="UP001199795"/>
    </source>
</evidence>
<dbReference type="Gene3D" id="3.90.550.10">
    <property type="entry name" value="Spore Coat Polysaccharide Biosynthesis Protein SpsA, Chain A"/>
    <property type="match status" value="1"/>
</dbReference>
<dbReference type="InterPro" id="IPR050834">
    <property type="entry name" value="Glycosyltransf_2"/>
</dbReference>
<dbReference type="EMBL" id="JAKKDU010000020">
    <property type="protein sequence ID" value="MCF7569500.1"/>
    <property type="molecule type" value="Genomic_DNA"/>
</dbReference>
<evidence type="ECO:0000259" key="1">
    <source>
        <dbReference type="Pfam" id="PF00535"/>
    </source>
</evidence>
<organism evidence="2 3">
    <name type="scientific">Wocania arenilitoris</name>
    <dbReference type="NCBI Taxonomy" id="2044858"/>
    <lineage>
        <taxon>Bacteria</taxon>
        <taxon>Pseudomonadati</taxon>
        <taxon>Bacteroidota</taxon>
        <taxon>Flavobacteriia</taxon>
        <taxon>Flavobacteriales</taxon>
        <taxon>Flavobacteriaceae</taxon>
        <taxon>Wocania</taxon>
    </lineage>
</organism>